<dbReference type="Proteomes" id="UP000249557">
    <property type="component" value="Unassembled WGS sequence"/>
</dbReference>
<evidence type="ECO:0000313" key="2">
    <source>
        <dbReference type="Proteomes" id="UP000249557"/>
    </source>
</evidence>
<protein>
    <submittedName>
        <fullName evidence="1">Uncharacterized protein</fullName>
    </submittedName>
</protein>
<dbReference type="EMBL" id="QFNK01000352">
    <property type="protein sequence ID" value="PZO79660.1"/>
    <property type="molecule type" value="Genomic_DNA"/>
</dbReference>
<proteinExistence type="predicted"/>
<name>A0A2W4ZBI7_9BACT</name>
<accession>A0A2W4ZBI7</accession>
<evidence type="ECO:0000313" key="1">
    <source>
        <dbReference type="EMBL" id="PZO79660.1"/>
    </source>
</evidence>
<reference evidence="1 2" key="1">
    <citation type="submission" date="2017-08" db="EMBL/GenBank/DDBJ databases">
        <title>Infants hospitalized years apart are colonized by the same room-sourced microbial strains.</title>
        <authorList>
            <person name="Brooks B."/>
            <person name="Olm M.R."/>
            <person name="Firek B.A."/>
            <person name="Baker R."/>
            <person name="Thomas B.C."/>
            <person name="Morowitz M.J."/>
            <person name="Banfield J.F."/>
        </authorList>
    </citation>
    <scope>NUCLEOTIDE SEQUENCE [LARGE SCALE GENOMIC DNA]</scope>
    <source>
        <strain evidence="1">S2_018_000_R2_104</strain>
    </source>
</reference>
<gene>
    <name evidence="1" type="ORF">DI626_11540</name>
</gene>
<organism evidence="1 2">
    <name type="scientific">Micavibrio aeruginosavorus</name>
    <dbReference type="NCBI Taxonomy" id="349221"/>
    <lineage>
        <taxon>Bacteria</taxon>
        <taxon>Pseudomonadati</taxon>
        <taxon>Bdellovibrionota</taxon>
        <taxon>Bdellovibrionia</taxon>
        <taxon>Bdellovibrionales</taxon>
        <taxon>Pseudobdellovibrionaceae</taxon>
        <taxon>Micavibrio</taxon>
    </lineage>
</organism>
<sequence>MTMQFTEWKQNPVRAVFMDETGHNMIVSSEDAVKTRAASAEYGEYSFTQPQVSEARKAIAALNAKPALKTP</sequence>
<comment type="caution">
    <text evidence="1">The sequence shown here is derived from an EMBL/GenBank/DDBJ whole genome shotgun (WGS) entry which is preliminary data.</text>
</comment>
<dbReference type="AlphaFoldDB" id="A0A2W4ZBI7"/>